<evidence type="ECO:0000256" key="1">
    <source>
        <dbReference type="SAM" id="Phobius"/>
    </source>
</evidence>
<dbReference type="AlphaFoldDB" id="A0A3E1P4T8"/>
<sequence>MKLNLCRQYAASFASLGVIAVITAFTISVTVEQHQLNNQQDTPAARVAAANADSTLKIVCIDTRH</sequence>
<dbReference type="Proteomes" id="UP000261174">
    <property type="component" value="Unassembled WGS sequence"/>
</dbReference>
<reference evidence="2 3" key="1">
    <citation type="submission" date="2018-08" db="EMBL/GenBank/DDBJ databases">
        <title>Chitinophaga sp. K20C18050901, a novel bacterium isolated from forest soil.</title>
        <authorList>
            <person name="Wang C."/>
        </authorList>
    </citation>
    <scope>NUCLEOTIDE SEQUENCE [LARGE SCALE GENOMIC DNA]</scope>
    <source>
        <strain evidence="2 3">K20C18050901</strain>
    </source>
</reference>
<accession>A0A3E1P4T8</accession>
<gene>
    <name evidence="2" type="ORF">DXN04_07395</name>
</gene>
<name>A0A3E1P4T8_9BACT</name>
<proteinExistence type="predicted"/>
<comment type="caution">
    <text evidence="2">The sequence shown here is derived from an EMBL/GenBank/DDBJ whole genome shotgun (WGS) entry which is preliminary data.</text>
</comment>
<feature type="transmembrane region" description="Helical" evidence="1">
    <location>
        <begin position="12"/>
        <end position="31"/>
    </location>
</feature>
<dbReference type="EMBL" id="QTJV01000002">
    <property type="protein sequence ID" value="RFM35209.1"/>
    <property type="molecule type" value="Genomic_DNA"/>
</dbReference>
<keyword evidence="1" id="KW-0472">Membrane</keyword>
<protein>
    <submittedName>
        <fullName evidence="2">Uncharacterized protein</fullName>
    </submittedName>
</protein>
<dbReference type="RefSeq" id="WP_116852691.1">
    <property type="nucleotide sequence ID" value="NZ_QTJV01000002.1"/>
</dbReference>
<keyword evidence="1" id="KW-0812">Transmembrane</keyword>
<keyword evidence="1" id="KW-1133">Transmembrane helix</keyword>
<keyword evidence="3" id="KW-1185">Reference proteome</keyword>
<evidence type="ECO:0000313" key="3">
    <source>
        <dbReference type="Proteomes" id="UP000261174"/>
    </source>
</evidence>
<dbReference type="OrthoDB" id="678198at2"/>
<organism evidence="2 3">
    <name type="scientific">Chitinophaga silvisoli</name>
    <dbReference type="NCBI Taxonomy" id="2291814"/>
    <lineage>
        <taxon>Bacteria</taxon>
        <taxon>Pseudomonadati</taxon>
        <taxon>Bacteroidota</taxon>
        <taxon>Chitinophagia</taxon>
        <taxon>Chitinophagales</taxon>
        <taxon>Chitinophagaceae</taxon>
        <taxon>Chitinophaga</taxon>
    </lineage>
</organism>
<evidence type="ECO:0000313" key="2">
    <source>
        <dbReference type="EMBL" id="RFM35209.1"/>
    </source>
</evidence>